<evidence type="ECO:0000256" key="2">
    <source>
        <dbReference type="ARBA" id="ARBA00022475"/>
    </source>
</evidence>
<keyword evidence="8" id="KW-1185">Reference proteome</keyword>
<sequence length="174" mass="18170">MNPAWPHGVGARGGLTHEGKQSMFRRTMFAAVATAALGAVVPVQAQQGQFGTAAEARAMFDRAVAAVKADKAKALAAFNSGSDGFKDRDLYPFCANASDGVFTAHPALRGTQIRDLKDAAGNAFGEQILRAGSAEGQVNEVSYSFPRPGTTAPAPKVSYVTKVGDQVCAVGYYK</sequence>
<dbReference type="Gene3D" id="3.30.450.20">
    <property type="entry name" value="PAS domain"/>
    <property type="match status" value="1"/>
</dbReference>
<keyword evidence="4" id="KW-1133">Transmembrane helix</keyword>
<protein>
    <recommendedName>
        <fullName evidence="6">Single Cache domain-containing protein</fullName>
    </recommendedName>
</protein>
<keyword evidence="3" id="KW-0812">Transmembrane</keyword>
<evidence type="ECO:0000259" key="6">
    <source>
        <dbReference type="Pfam" id="PF17200"/>
    </source>
</evidence>
<comment type="caution">
    <text evidence="7">The sequence shown here is derived from an EMBL/GenBank/DDBJ whole genome shotgun (WGS) entry which is preliminary data.</text>
</comment>
<evidence type="ECO:0000256" key="5">
    <source>
        <dbReference type="ARBA" id="ARBA00023136"/>
    </source>
</evidence>
<accession>A0ABN1F5D4</accession>
<dbReference type="Pfam" id="PF17200">
    <property type="entry name" value="sCache_2"/>
    <property type="match status" value="1"/>
</dbReference>
<keyword evidence="5" id="KW-0472">Membrane</keyword>
<dbReference type="EMBL" id="BAAAFZ010000026">
    <property type="protein sequence ID" value="GAA0582824.1"/>
    <property type="molecule type" value="Genomic_DNA"/>
</dbReference>
<evidence type="ECO:0000313" key="8">
    <source>
        <dbReference type="Proteomes" id="UP001501588"/>
    </source>
</evidence>
<comment type="subcellular location">
    <subcellularLocation>
        <location evidence="1">Cell membrane</location>
        <topology evidence="1">Multi-pass membrane protein</topology>
    </subcellularLocation>
</comment>
<reference evidence="7 8" key="1">
    <citation type="journal article" date="2019" name="Int. J. Syst. Evol. Microbiol.">
        <title>The Global Catalogue of Microorganisms (GCM) 10K type strain sequencing project: providing services to taxonomists for standard genome sequencing and annotation.</title>
        <authorList>
            <consortium name="The Broad Institute Genomics Platform"/>
            <consortium name="The Broad Institute Genome Sequencing Center for Infectious Disease"/>
            <person name="Wu L."/>
            <person name="Ma J."/>
        </authorList>
    </citation>
    <scope>NUCLEOTIDE SEQUENCE [LARGE SCALE GENOMIC DNA]</scope>
    <source>
        <strain evidence="7 8">JCM 9933</strain>
    </source>
</reference>
<keyword evidence="2" id="KW-1003">Cell membrane</keyword>
<evidence type="ECO:0000256" key="4">
    <source>
        <dbReference type="ARBA" id="ARBA00022989"/>
    </source>
</evidence>
<feature type="domain" description="Single Cache" evidence="6">
    <location>
        <begin position="32"/>
        <end position="163"/>
    </location>
</feature>
<name>A0ABN1F5D4_9PROT</name>
<dbReference type="Proteomes" id="UP001501588">
    <property type="component" value="Unassembled WGS sequence"/>
</dbReference>
<evidence type="ECO:0000256" key="3">
    <source>
        <dbReference type="ARBA" id="ARBA00022692"/>
    </source>
</evidence>
<organism evidence="7 8">
    <name type="scientific">Craurococcus roseus</name>
    <dbReference type="NCBI Taxonomy" id="77585"/>
    <lineage>
        <taxon>Bacteria</taxon>
        <taxon>Pseudomonadati</taxon>
        <taxon>Pseudomonadota</taxon>
        <taxon>Alphaproteobacteria</taxon>
        <taxon>Acetobacterales</taxon>
        <taxon>Acetobacteraceae</taxon>
        <taxon>Craurococcus</taxon>
    </lineage>
</organism>
<gene>
    <name evidence="7" type="ORF">GCM10009416_21540</name>
</gene>
<evidence type="ECO:0000313" key="7">
    <source>
        <dbReference type="EMBL" id="GAA0582824.1"/>
    </source>
</evidence>
<evidence type="ECO:0000256" key="1">
    <source>
        <dbReference type="ARBA" id="ARBA00004651"/>
    </source>
</evidence>
<proteinExistence type="predicted"/>
<dbReference type="InterPro" id="IPR033480">
    <property type="entry name" value="sCache_2"/>
</dbReference>